<evidence type="ECO:0008006" key="4">
    <source>
        <dbReference type="Google" id="ProtNLM"/>
    </source>
</evidence>
<dbReference type="RefSeq" id="WP_113893220.1">
    <property type="nucleotide sequence ID" value="NZ_JANJGA010000001.1"/>
</dbReference>
<comment type="caution">
    <text evidence="2">The sequence shown here is derived from an EMBL/GenBank/DDBJ whole genome shotgun (WGS) entry which is preliminary data.</text>
</comment>
<sequence>MLKNSITLIETLISLLILSTVVGGFLKISYNSENDDNIFHIINNIENDFTTKNYSSFIPSTTNLQITKTKIGNETEIENLTVKKYEYIDNKIKVFKYEK</sequence>
<accession>A0A366MTJ4</accession>
<protein>
    <recommendedName>
        <fullName evidence="4">Type II secretion system protein</fullName>
    </recommendedName>
</protein>
<reference evidence="2 3" key="1">
    <citation type="submission" date="2017-10" db="EMBL/GenBank/DDBJ databases">
        <title>Genomics of the genus Arcobacter.</title>
        <authorList>
            <person name="Perez-Cataluna A."/>
            <person name="Figueras M.J."/>
        </authorList>
    </citation>
    <scope>NUCLEOTIDE SEQUENCE [LARGE SCALE GENOMIC DNA]</scope>
    <source>
        <strain evidence="2 3">CECT 9230</strain>
    </source>
</reference>
<proteinExistence type="predicted"/>
<keyword evidence="3" id="KW-1185">Reference proteome</keyword>
<dbReference type="Proteomes" id="UP000252669">
    <property type="component" value="Unassembled WGS sequence"/>
</dbReference>
<keyword evidence="1" id="KW-0812">Transmembrane</keyword>
<organism evidence="2 3">
    <name type="scientific">Aliarcobacter vitoriensis</name>
    <dbReference type="NCBI Taxonomy" id="2011099"/>
    <lineage>
        <taxon>Bacteria</taxon>
        <taxon>Pseudomonadati</taxon>
        <taxon>Campylobacterota</taxon>
        <taxon>Epsilonproteobacteria</taxon>
        <taxon>Campylobacterales</taxon>
        <taxon>Arcobacteraceae</taxon>
        <taxon>Aliarcobacter</taxon>
    </lineage>
</organism>
<evidence type="ECO:0000256" key="1">
    <source>
        <dbReference type="SAM" id="Phobius"/>
    </source>
</evidence>
<name>A0A366MTJ4_9BACT</name>
<keyword evidence="1" id="KW-0472">Membrane</keyword>
<feature type="transmembrane region" description="Helical" evidence="1">
    <location>
        <begin position="6"/>
        <end position="26"/>
    </location>
</feature>
<evidence type="ECO:0000313" key="3">
    <source>
        <dbReference type="Proteomes" id="UP000252669"/>
    </source>
</evidence>
<gene>
    <name evidence="2" type="ORF">CRU91_02890</name>
</gene>
<keyword evidence="1" id="KW-1133">Transmembrane helix</keyword>
<evidence type="ECO:0000313" key="2">
    <source>
        <dbReference type="EMBL" id="RBQ29565.1"/>
    </source>
</evidence>
<dbReference type="EMBL" id="PDKB01000004">
    <property type="protein sequence ID" value="RBQ29565.1"/>
    <property type="molecule type" value="Genomic_DNA"/>
</dbReference>
<dbReference type="AlphaFoldDB" id="A0A366MTJ4"/>